<dbReference type="Proteomes" id="UP001412239">
    <property type="component" value="Unassembled WGS sequence"/>
</dbReference>
<protein>
    <recommendedName>
        <fullName evidence="6">Transcription factor IIIC 90kDa subunit N-terminal domain-containing protein</fullName>
    </recommendedName>
</protein>
<feature type="region of interest" description="Disordered" evidence="1">
    <location>
        <begin position="381"/>
        <end position="417"/>
    </location>
</feature>
<dbReference type="PANTHER" id="PTHR15496">
    <property type="entry name" value="GENERAL TRANSCRIPTION FACTOR 3C POLYPEPTIDE 4 FAMILY"/>
    <property type="match status" value="1"/>
</dbReference>
<dbReference type="Pfam" id="PF12657">
    <property type="entry name" value="TFIIIC_delta"/>
    <property type="match status" value="1"/>
</dbReference>
<feature type="compositionally biased region" description="Polar residues" evidence="1">
    <location>
        <begin position="814"/>
        <end position="823"/>
    </location>
</feature>
<organism evidence="4 5">
    <name type="scientific">Tuber aestivum</name>
    <name type="common">summer truffle</name>
    <dbReference type="NCBI Taxonomy" id="59557"/>
    <lineage>
        <taxon>Eukaryota</taxon>
        <taxon>Fungi</taxon>
        <taxon>Dikarya</taxon>
        <taxon>Ascomycota</taxon>
        <taxon>Pezizomycotina</taxon>
        <taxon>Pezizomycetes</taxon>
        <taxon>Pezizales</taxon>
        <taxon>Tuberaceae</taxon>
        <taxon>Tuber</taxon>
    </lineage>
</organism>
<dbReference type="SUPFAM" id="SSF50969">
    <property type="entry name" value="YVTN repeat-like/Quinoprotein amine dehydrogenase"/>
    <property type="match status" value="1"/>
</dbReference>
<dbReference type="EMBL" id="LN890989">
    <property type="protein sequence ID" value="CUS12521.1"/>
    <property type="molecule type" value="Genomic_DNA"/>
</dbReference>
<accession>A0A292Q0G5</accession>
<feature type="compositionally biased region" description="Low complexity" evidence="1">
    <location>
        <begin position="824"/>
        <end position="846"/>
    </location>
</feature>
<dbReference type="GO" id="GO:0004402">
    <property type="term" value="F:histone acetyltransferase activity"/>
    <property type="evidence" value="ECO:0007669"/>
    <property type="project" value="InterPro"/>
</dbReference>
<dbReference type="InterPro" id="IPR024764">
    <property type="entry name" value="TFIIIC_Znf"/>
</dbReference>
<evidence type="ECO:0000313" key="4">
    <source>
        <dbReference type="EMBL" id="CUS12521.1"/>
    </source>
</evidence>
<evidence type="ECO:0000259" key="3">
    <source>
        <dbReference type="Pfam" id="PF12660"/>
    </source>
</evidence>
<dbReference type="InterPro" id="IPR044230">
    <property type="entry name" value="GTF3C4"/>
</dbReference>
<sequence length="885" mass="96925">MHRDLRLRLFPNHPNALSWSRDGQLCVIASETAQILVPNNLKPHHASLRTHLLHSIQTSPEVAPADAEVYSIGDEQGPGYARAAAWSPLGVSEFRRCILGLLTTNHQVKVFVPGWDPWSDWVIRYDLTKYLIEYSGWDNDELNGEDETTVRMRVRTRSFSWSSGVSFPARRRAESLLAVANDNLQIVLFRITHDHCSIAEFFKGVDLEIVRKVGQRETWVSCLAWSPWKWVRGGDEGDNHKSKAFLAYGFRGKTYICPITVSLESGDYSCSPGDHDPGRLSAVAGNRLVVGNSMSDVHLVSAMTWAEEEISGCLILAYAIPRSVKIVAINSDGGVMSTREFVNGFVDHIAGFCFTPSTSPSRVMLHLASSNGRAQIIDYTPTSGHMSEKSTSHITEGAGDEQDVPMSDAPPGSREEEEELRAIASRWTNVLEERKQDYMAEHDLSTCTSRVYGIAASPMGGIIAVACSFHPNDSLQYITASKEMTKIVFGTHHGWEGAWQRRGLLAEPPSDEPRVPSPVEISSEAFLFEIECFGSRSAGIVDRIWRSLDKVHFQDSNGWDLESISIDGAGVDASLASNLLAKRELNALRYKCCLQTLSDPANPRLSLLINAPPKEYPEIIAHTICNILSVPRNSATEKSNLSIRIIYSLACIGILGLYNFRQVVELARKAFLWLSTKVKVDVRTELEISDRRISDVEVMERGEDDGSGLQEIRDRDKGFASRLEKCALCDQGMTWSDLRVAECSLGHRVSRCTLTFLPMKDYKLTKECMVCKRTVLSEAILVHEMENNGTSKNDGGDGGGLGDEGEMDDGGGNTTSTSKAGPTSASSSSRGRGAAAASSSSSSSSSQGGVVVDRGGESTLAASILTGLDVCVHCGGRYWAKSEGL</sequence>
<dbReference type="Pfam" id="PF12660">
    <property type="entry name" value="zf-TFIIIC"/>
    <property type="match status" value="1"/>
</dbReference>
<feature type="domain" description="Transcription factor IIIC putative zinc-finger" evidence="3">
    <location>
        <begin position="723"/>
        <end position="877"/>
    </location>
</feature>
<evidence type="ECO:0000259" key="2">
    <source>
        <dbReference type="Pfam" id="PF12657"/>
    </source>
</evidence>
<dbReference type="GO" id="GO:0006384">
    <property type="term" value="P:transcription initiation at RNA polymerase III promoter"/>
    <property type="evidence" value="ECO:0007669"/>
    <property type="project" value="InterPro"/>
</dbReference>
<feature type="domain" description="Transcription factor IIIC 90kDa subunit N-terminal" evidence="2">
    <location>
        <begin position="19"/>
        <end position="489"/>
    </location>
</feature>
<reference evidence="4" key="1">
    <citation type="submission" date="2015-10" db="EMBL/GenBank/DDBJ databases">
        <authorList>
            <person name="Regsiter A."/>
            <person name="william w."/>
        </authorList>
    </citation>
    <scope>NUCLEOTIDE SEQUENCE</scope>
    <source>
        <strain evidence="4">Montdore</strain>
    </source>
</reference>
<dbReference type="InterPro" id="IPR024761">
    <property type="entry name" value="TFIIIC_delta_N"/>
</dbReference>
<keyword evidence="5" id="KW-1185">Reference proteome</keyword>
<dbReference type="PANTHER" id="PTHR15496:SF2">
    <property type="entry name" value="GENERAL TRANSCRIPTION FACTOR 3C POLYPEPTIDE 4"/>
    <property type="match status" value="1"/>
</dbReference>
<dbReference type="InterPro" id="IPR011044">
    <property type="entry name" value="Quino_amine_DH_bsu"/>
</dbReference>
<evidence type="ECO:0008006" key="6">
    <source>
        <dbReference type="Google" id="ProtNLM"/>
    </source>
</evidence>
<proteinExistence type="predicted"/>
<gene>
    <name evidence="4" type="ORF">GSTUAT00003355001</name>
</gene>
<dbReference type="AlphaFoldDB" id="A0A292Q0G5"/>
<evidence type="ECO:0000256" key="1">
    <source>
        <dbReference type="SAM" id="MobiDB-lite"/>
    </source>
</evidence>
<dbReference type="GO" id="GO:0000127">
    <property type="term" value="C:transcription factor TFIIIC complex"/>
    <property type="evidence" value="ECO:0007669"/>
    <property type="project" value="InterPro"/>
</dbReference>
<feature type="region of interest" description="Disordered" evidence="1">
    <location>
        <begin position="787"/>
        <end position="851"/>
    </location>
</feature>
<name>A0A292Q0G5_9PEZI</name>
<evidence type="ECO:0000313" key="5">
    <source>
        <dbReference type="Proteomes" id="UP001412239"/>
    </source>
</evidence>